<dbReference type="InterPro" id="IPR044076">
    <property type="entry name" value="Ribosomal_P2"/>
</dbReference>
<dbReference type="InterPro" id="IPR012974">
    <property type="entry name" value="NOP58/56_N"/>
</dbReference>
<keyword evidence="9" id="KW-0687">Ribonucleoprotein</keyword>
<keyword evidence="7" id="KW-0689">Ribosomal protein</keyword>
<evidence type="ECO:0000256" key="10">
    <source>
        <dbReference type="ARBA" id="ARBA00058481"/>
    </source>
</evidence>
<comment type="subunit">
    <text evidence="5">P1 and P2 exist as dimers at the large ribosomal subunit.</text>
</comment>
<dbReference type="GO" id="GO:0042254">
    <property type="term" value="P:ribosome biogenesis"/>
    <property type="evidence" value="ECO:0007669"/>
    <property type="project" value="UniProtKB-KW"/>
</dbReference>
<dbReference type="GO" id="GO:0003735">
    <property type="term" value="F:structural constituent of ribosome"/>
    <property type="evidence" value="ECO:0007669"/>
    <property type="project" value="InterPro"/>
</dbReference>
<sequence>MLVLFETPAGFALFKVLDEGKLSKVDDLWKDFSSADAARQVVKLKAFSKFENTSEALSAATLLIDSKPSKGLRKFLRSHCDGETLAVADSKLGNAIKEKLQIECVHNHTVMELMRGVRSQLTELITGLGAQDLAPMSLGLSHSLSRYKLKFSPDKVDTMIIQAIGLLDDLDKELNTYAMRVREWYGWHFPELAKIVQDNILYAKAVKLMGYRTNAAKLDFSGILQEEVETELKEAAVVSMGTEVSDLDLVNIKDLCDQVLSLSEYRAQLYDYLKSRMNTIAPNLTAIVGELVGARLIAHGGSLLNLAKQPGSTVQILGAEKALFRALKTKHATPKYGLIYHASLIGQAAPKHKGKISRSLAAKTALAIRYDALGDSQDNSMGMENRLKLEARLRSLEGRELGKSAGSTKGKPKIEVYNKDLKKGDGAMITPAKTYNVAADSVLGRIEAEAEEDEEMVAAIDEGKKDKKKKKKKEGVEDEVEGSDGKKDKKKKKKKGGDDADEVVVVVNEEDGDKKKDKKKKKKKDGDDEVEKEEENVEVEGKKKKKRKHGETEGETEKGSKKKDKKKKKSSVCRTLHCNMKVIAAYLLALLGGNTSPSAEDLKKILGSVGADADEDRIELLLSEVKGKDITELIASGREKLASVPSGGGGGVAVAATGGGGAAPAAAEPKKEEKVVEKEESDDDMGFSLFD</sequence>
<evidence type="ECO:0000256" key="9">
    <source>
        <dbReference type="ARBA" id="ARBA00023274"/>
    </source>
</evidence>
<evidence type="ECO:0000256" key="7">
    <source>
        <dbReference type="ARBA" id="ARBA00022980"/>
    </source>
</evidence>
<comment type="similarity">
    <text evidence="3">Belongs to the eukaryotic ribosomal protein P1/P2 family.</text>
</comment>
<evidence type="ECO:0000313" key="13">
    <source>
        <dbReference type="EMBL" id="CAH1437859.1"/>
    </source>
</evidence>
<evidence type="ECO:0000313" key="14">
    <source>
        <dbReference type="Proteomes" id="UP001157418"/>
    </source>
</evidence>
<dbReference type="InterPro" id="IPR027534">
    <property type="entry name" value="Ribosomal_P1/P2"/>
</dbReference>
<dbReference type="Proteomes" id="UP001157418">
    <property type="component" value="Unassembled WGS sequence"/>
</dbReference>
<keyword evidence="6" id="KW-0690">Ribosome biogenesis</keyword>
<dbReference type="AlphaFoldDB" id="A0AAU9NJD6"/>
<dbReference type="PANTHER" id="PTHR10894:SF1">
    <property type="entry name" value="NUCLEOLAR PROTEIN 58"/>
    <property type="match status" value="1"/>
</dbReference>
<protein>
    <recommendedName>
        <fullName evidence="12">Nop domain-containing protein</fullName>
    </recommendedName>
</protein>
<dbReference type="InterPro" id="IPR036070">
    <property type="entry name" value="Nop_dom_sf"/>
</dbReference>
<comment type="caution">
    <text evidence="13">The sequence shown here is derived from an EMBL/GenBank/DDBJ whole genome shotgun (WGS) entry which is preliminary data.</text>
</comment>
<feature type="compositionally biased region" description="Basic and acidic residues" evidence="11">
    <location>
        <begin position="550"/>
        <end position="559"/>
    </location>
</feature>
<feature type="compositionally biased region" description="Gly residues" evidence="11">
    <location>
        <begin position="646"/>
        <end position="662"/>
    </location>
</feature>
<dbReference type="FunFam" id="1.10.10.1410:FF:000002">
    <property type="entry name" value="60S acidic ribosomal protein P2"/>
    <property type="match status" value="1"/>
</dbReference>
<dbReference type="InterPro" id="IPR045056">
    <property type="entry name" value="Nop56/Nop58"/>
</dbReference>
<comment type="similarity">
    <text evidence="4">Belongs to the NOP5/NOP56 family.</text>
</comment>
<evidence type="ECO:0000256" key="6">
    <source>
        <dbReference type="ARBA" id="ARBA00022517"/>
    </source>
</evidence>
<dbReference type="InterPro" id="IPR002687">
    <property type="entry name" value="Nop_dom"/>
</dbReference>
<dbReference type="PANTHER" id="PTHR10894">
    <property type="entry name" value="NUCLEOLAR PROTEIN 5 NUCLEOLAR PROTEIN NOP5 NOP58"/>
    <property type="match status" value="1"/>
</dbReference>
<name>A0AAU9NJD6_9ASTR</name>
<dbReference type="InterPro" id="IPR012976">
    <property type="entry name" value="NOSIC"/>
</dbReference>
<evidence type="ECO:0000256" key="5">
    <source>
        <dbReference type="ARBA" id="ARBA00011266"/>
    </source>
</evidence>
<reference evidence="13 14" key="1">
    <citation type="submission" date="2022-01" db="EMBL/GenBank/DDBJ databases">
        <authorList>
            <person name="Xiong W."/>
            <person name="Schranz E."/>
        </authorList>
    </citation>
    <scope>NUCLEOTIDE SEQUENCE [LARGE SCALE GENOMIC DNA]</scope>
</reference>
<keyword evidence="8" id="KW-0539">Nucleus</keyword>
<evidence type="ECO:0000256" key="1">
    <source>
        <dbReference type="ARBA" id="ARBA00003362"/>
    </source>
</evidence>
<keyword evidence="14" id="KW-1185">Reference proteome</keyword>
<feature type="domain" description="Nop" evidence="12">
    <location>
        <begin position="280"/>
        <end position="398"/>
    </location>
</feature>
<organism evidence="13 14">
    <name type="scientific">Lactuca virosa</name>
    <dbReference type="NCBI Taxonomy" id="75947"/>
    <lineage>
        <taxon>Eukaryota</taxon>
        <taxon>Viridiplantae</taxon>
        <taxon>Streptophyta</taxon>
        <taxon>Embryophyta</taxon>
        <taxon>Tracheophyta</taxon>
        <taxon>Spermatophyta</taxon>
        <taxon>Magnoliopsida</taxon>
        <taxon>eudicotyledons</taxon>
        <taxon>Gunneridae</taxon>
        <taxon>Pentapetalae</taxon>
        <taxon>asterids</taxon>
        <taxon>campanulids</taxon>
        <taxon>Asterales</taxon>
        <taxon>Asteraceae</taxon>
        <taxon>Cichorioideae</taxon>
        <taxon>Cichorieae</taxon>
        <taxon>Lactucinae</taxon>
        <taxon>Lactuca</taxon>
    </lineage>
</organism>
<dbReference type="GO" id="GO:0032040">
    <property type="term" value="C:small-subunit processome"/>
    <property type="evidence" value="ECO:0007669"/>
    <property type="project" value="InterPro"/>
</dbReference>
<comment type="function">
    <text evidence="1">Plays an important role in the elongation step of protein synthesis.</text>
</comment>
<dbReference type="Gene3D" id="1.10.287.4070">
    <property type="match status" value="1"/>
</dbReference>
<feature type="region of interest" description="Disordered" evidence="11">
    <location>
        <begin position="463"/>
        <end position="572"/>
    </location>
</feature>
<dbReference type="Gene3D" id="1.10.246.90">
    <property type="entry name" value="Nop domain"/>
    <property type="match status" value="1"/>
</dbReference>
<gene>
    <name evidence="13" type="ORF">LVIROSA_LOCUS24151</name>
</gene>
<comment type="subcellular location">
    <subcellularLocation>
        <location evidence="2">Nucleus</location>
        <location evidence="2">Nucleolus</location>
    </subcellularLocation>
</comment>
<accession>A0AAU9NJD6</accession>
<dbReference type="SUPFAM" id="SSF89124">
    <property type="entry name" value="Nop domain"/>
    <property type="match status" value="1"/>
</dbReference>
<dbReference type="Pfam" id="PF01798">
    <property type="entry name" value="Nop"/>
    <property type="match status" value="1"/>
</dbReference>
<feature type="region of interest" description="Disordered" evidence="11">
    <location>
        <begin position="641"/>
        <end position="691"/>
    </location>
</feature>
<dbReference type="GO" id="GO:0002182">
    <property type="term" value="P:cytoplasmic translational elongation"/>
    <property type="evidence" value="ECO:0007669"/>
    <property type="project" value="InterPro"/>
</dbReference>
<feature type="compositionally biased region" description="Basic residues" evidence="11">
    <location>
        <begin position="560"/>
        <end position="571"/>
    </location>
</feature>
<evidence type="ECO:0000256" key="2">
    <source>
        <dbReference type="ARBA" id="ARBA00004604"/>
    </source>
</evidence>
<dbReference type="SMART" id="SM00931">
    <property type="entry name" value="NOSIC"/>
    <property type="match status" value="1"/>
</dbReference>
<evidence type="ECO:0000256" key="11">
    <source>
        <dbReference type="SAM" id="MobiDB-lite"/>
    </source>
</evidence>
<dbReference type="GO" id="GO:0022625">
    <property type="term" value="C:cytosolic large ribosomal subunit"/>
    <property type="evidence" value="ECO:0007669"/>
    <property type="project" value="InterPro"/>
</dbReference>
<evidence type="ECO:0000259" key="12">
    <source>
        <dbReference type="PROSITE" id="PS51358"/>
    </source>
</evidence>
<dbReference type="GO" id="GO:0030515">
    <property type="term" value="F:snoRNA binding"/>
    <property type="evidence" value="ECO:0007669"/>
    <property type="project" value="InterPro"/>
</dbReference>
<dbReference type="Pfam" id="PF08156">
    <property type="entry name" value="NOP5NT"/>
    <property type="match status" value="1"/>
</dbReference>
<dbReference type="FunFam" id="1.10.287.4070:FF:000001">
    <property type="entry name" value="Probable Nucleolar protein 58"/>
    <property type="match status" value="1"/>
</dbReference>
<evidence type="ECO:0000256" key="8">
    <source>
        <dbReference type="ARBA" id="ARBA00023242"/>
    </source>
</evidence>
<dbReference type="Pfam" id="PF00428">
    <property type="entry name" value="Ribosomal_60s"/>
    <property type="match status" value="1"/>
</dbReference>
<dbReference type="PROSITE" id="PS51358">
    <property type="entry name" value="NOP"/>
    <property type="match status" value="1"/>
</dbReference>
<feature type="compositionally biased region" description="Acidic residues" evidence="11">
    <location>
        <begin position="527"/>
        <end position="538"/>
    </location>
</feature>
<evidence type="ECO:0000256" key="4">
    <source>
        <dbReference type="ARBA" id="ARBA00009211"/>
    </source>
</evidence>
<dbReference type="CDD" id="cd05833">
    <property type="entry name" value="Ribosomal_P2"/>
    <property type="match status" value="1"/>
</dbReference>
<feature type="compositionally biased region" description="Basic and acidic residues" evidence="11">
    <location>
        <begin position="668"/>
        <end position="678"/>
    </location>
</feature>
<dbReference type="GO" id="GO:0031428">
    <property type="term" value="C:box C/D methylation guide snoRNP complex"/>
    <property type="evidence" value="ECO:0007669"/>
    <property type="project" value="InterPro"/>
</dbReference>
<dbReference type="InterPro" id="IPR038716">
    <property type="entry name" value="P1/P2_N_sf"/>
</dbReference>
<dbReference type="FunFam" id="1.10.246.90:FF:000004">
    <property type="entry name" value="Nucleolar protein 58"/>
    <property type="match status" value="1"/>
</dbReference>
<dbReference type="Gene3D" id="1.10.10.1410">
    <property type="match status" value="1"/>
</dbReference>
<dbReference type="InterPro" id="IPR042239">
    <property type="entry name" value="Nop_C"/>
</dbReference>
<dbReference type="HAMAP" id="MF_01478">
    <property type="entry name" value="Ribosomal_L12_arch"/>
    <property type="match status" value="1"/>
</dbReference>
<dbReference type="EMBL" id="CAKMRJ010004445">
    <property type="protein sequence ID" value="CAH1437859.1"/>
    <property type="molecule type" value="Genomic_DNA"/>
</dbReference>
<proteinExistence type="inferred from homology"/>
<comment type="function">
    <text evidence="10">Required for 60S ribosomal subunit biogenesis.</text>
</comment>
<evidence type="ECO:0000256" key="3">
    <source>
        <dbReference type="ARBA" id="ARBA00005436"/>
    </source>
</evidence>